<keyword evidence="7" id="KW-0539">Nucleus</keyword>
<dbReference type="GO" id="GO:0005634">
    <property type="term" value="C:nucleus"/>
    <property type="evidence" value="ECO:0007669"/>
    <property type="project" value="UniProtKB-SubCell"/>
</dbReference>
<evidence type="ECO:0000256" key="10">
    <source>
        <dbReference type="ARBA" id="ARBA00030700"/>
    </source>
</evidence>
<keyword evidence="5" id="KW-0175">Coiled coil</keyword>
<keyword evidence="8" id="KW-0687">Ribonucleoprotein</keyword>
<evidence type="ECO:0000313" key="15">
    <source>
        <dbReference type="Proteomes" id="UP000030746"/>
    </source>
</evidence>
<comment type="similarity">
    <text evidence="3">Belongs to the mitochondrion-specific ribosomal protein mL64 family.</text>
</comment>
<name>V4CF57_LOTGI</name>
<dbReference type="CTD" id="20252225"/>
<sequence>LKRKMYAKYGEASGINPKLLWPTKSEIEERMKDDAILERPLEEAVRKAFKKQAKDAYKRLKKEQEIDENMSKMLKLISDYKSKIRKHRAIRRQTKRRHFELKCEAREVYGYNLAPSDSKVKSVVKQHRSQKLKAYREFKAENK</sequence>
<evidence type="ECO:0000256" key="5">
    <source>
        <dbReference type="ARBA" id="ARBA00023054"/>
    </source>
</evidence>
<evidence type="ECO:0000256" key="2">
    <source>
        <dbReference type="ARBA" id="ARBA00004173"/>
    </source>
</evidence>
<keyword evidence="6" id="KW-0496">Mitochondrion</keyword>
<dbReference type="InterPro" id="IPR043035">
    <property type="entry name" value="Ribosomal_mL64_sf"/>
</dbReference>
<evidence type="ECO:0000256" key="13">
    <source>
        <dbReference type="ARBA" id="ARBA00060144"/>
    </source>
</evidence>
<evidence type="ECO:0000256" key="7">
    <source>
        <dbReference type="ARBA" id="ARBA00023242"/>
    </source>
</evidence>
<dbReference type="RefSeq" id="XP_009048759.1">
    <property type="nucleotide sequence ID" value="XM_009050511.1"/>
</dbReference>
<organism evidence="14 15">
    <name type="scientific">Lottia gigantea</name>
    <name type="common">Giant owl limpet</name>
    <dbReference type="NCBI Taxonomy" id="225164"/>
    <lineage>
        <taxon>Eukaryota</taxon>
        <taxon>Metazoa</taxon>
        <taxon>Spiralia</taxon>
        <taxon>Lophotrochozoa</taxon>
        <taxon>Mollusca</taxon>
        <taxon>Gastropoda</taxon>
        <taxon>Patellogastropoda</taxon>
        <taxon>Lottioidea</taxon>
        <taxon>Lottiidae</taxon>
        <taxon>Lottia</taxon>
    </lineage>
</organism>
<dbReference type="KEGG" id="lgi:LOTGIDRAFT_76450"/>
<comment type="function">
    <text evidence="13">Acts as a negative regulator of G1 to S cell cycle phase progression by inhibiting cyclin-dependent kinases. Inhibitory effects are additive with GADD45 proteins but also occur in the absence of GADD45 proteins. Acts as a repressor of the orphan nuclear receptor NR4A1 by inhibiting AB domain-mediated transcriptional activity. May be involved in the hormone-mediated regulation of NR4A1 transcriptional activity. May play a role in mitochondrial protein synthesis.</text>
</comment>
<dbReference type="GeneID" id="20252225"/>
<dbReference type="STRING" id="225164.V4CF57"/>
<gene>
    <name evidence="14" type="ORF">LOTGIDRAFT_76450</name>
</gene>
<evidence type="ECO:0000256" key="12">
    <source>
        <dbReference type="ARBA" id="ARBA00035485"/>
    </source>
</evidence>
<evidence type="ECO:0000256" key="1">
    <source>
        <dbReference type="ARBA" id="ARBA00004123"/>
    </source>
</evidence>
<evidence type="ECO:0000256" key="8">
    <source>
        <dbReference type="ARBA" id="ARBA00023274"/>
    </source>
</evidence>
<dbReference type="Gene3D" id="6.10.280.120">
    <property type="entry name" value="Growth arrest and DNA-damage-inducible proteins-interacting protein 1"/>
    <property type="match status" value="1"/>
</dbReference>
<dbReference type="OrthoDB" id="6123867at2759"/>
<dbReference type="InterPro" id="IPR018472">
    <property type="entry name" value="Ribosomal_mL64"/>
</dbReference>
<dbReference type="PANTHER" id="PTHR31761:SF1">
    <property type="entry name" value="LARGE RIBOSOMAL SUBUNIT PROTEIN ML64"/>
    <property type="match status" value="1"/>
</dbReference>
<evidence type="ECO:0000313" key="14">
    <source>
        <dbReference type="EMBL" id="ESP00640.1"/>
    </source>
</evidence>
<evidence type="ECO:0000256" key="4">
    <source>
        <dbReference type="ARBA" id="ARBA00022980"/>
    </source>
</evidence>
<dbReference type="OMA" id="DHRDPKF"/>
<dbReference type="Pfam" id="PF10147">
    <property type="entry name" value="CR6_interact"/>
    <property type="match status" value="1"/>
</dbReference>
<dbReference type="GO" id="GO:1990904">
    <property type="term" value="C:ribonucleoprotein complex"/>
    <property type="evidence" value="ECO:0007669"/>
    <property type="project" value="UniProtKB-KW"/>
</dbReference>
<dbReference type="GO" id="GO:0005739">
    <property type="term" value="C:mitochondrion"/>
    <property type="evidence" value="ECO:0007669"/>
    <property type="project" value="UniProtKB-SubCell"/>
</dbReference>
<dbReference type="GO" id="GO:0005840">
    <property type="term" value="C:ribosome"/>
    <property type="evidence" value="ECO:0007669"/>
    <property type="project" value="UniProtKB-KW"/>
</dbReference>
<reference evidence="14 15" key="1">
    <citation type="journal article" date="2013" name="Nature">
        <title>Insights into bilaterian evolution from three spiralian genomes.</title>
        <authorList>
            <person name="Simakov O."/>
            <person name="Marletaz F."/>
            <person name="Cho S.J."/>
            <person name="Edsinger-Gonzales E."/>
            <person name="Havlak P."/>
            <person name="Hellsten U."/>
            <person name="Kuo D.H."/>
            <person name="Larsson T."/>
            <person name="Lv J."/>
            <person name="Arendt D."/>
            <person name="Savage R."/>
            <person name="Osoegawa K."/>
            <person name="de Jong P."/>
            <person name="Grimwood J."/>
            <person name="Chapman J.A."/>
            <person name="Shapiro H."/>
            <person name="Aerts A."/>
            <person name="Otillar R.P."/>
            <person name="Terry A.Y."/>
            <person name="Boore J.L."/>
            <person name="Grigoriev I.V."/>
            <person name="Lindberg D.R."/>
            <person name="Seaver E.C."/>
            <person name="Weisblat D.A."/>
            <person name="Putnam N.H."/>
            <person name="Rokhsar D.S."/>
        </authorList>
    </citation>
    <scope>NUCLEOTIDE SEQUENCE [LARGE SCALE GENOMIC DNA]</scope>
</reference>
<feature type="non-terminal residue" evidence="14">
    <location>
        <position position="1"/>
    </location>
</feature>
<dbReference type="EMBL" id="KB200701">
    <property type="protein sequence ID" value="ESP00640.1"/>
    <property type="molecule type" value="Genomic_DNA"/>
</dbReference>
<protein>
    <recommendedName>
        <fullName evidence="11">Large ribosomal subunit protein mL64</fullName>
    </recommendedName>
    <alternativeName>
        <fullName evidence="10">39S ribosomal protein L59, mitochondrial</fullName>
    </alternativeName>
    <alternativeName>
        <fullName evidence="12">Growth arrest and DNA damage-inducible proteins-interacting protein 1</fullName>
    </alternativeName>
</protein>
<keyword evidence="9" id="KW-0131">Cell cycle</keyword>
<accession>V4CF57</accession>
<comment type="subcellular location">
    <subcellularLocation>
        <location evidence="2">Mitochondrion</location>
    </subcellularLocation>
    <subcellularLocation>
        <location evidence="1">Nucleus</location>
    </subcellularLocation>
</comment>
<evidence type="ECO:0000256" key="3">
    <source>
        <dbReference type="ARBA" id="ARBA00005421"/>
    </source>
</evidence>
<dbReference type="PANTHER" id="PTHR31761">
    <property type="entry name" value="GROWTH ARREST AND DNA DAMAGE-INDUCIBLE PROTEINS-INTERACTING PROTEIN 1 GADD45GIP1"/>
    <property type="match status" value="1"/>
</dbReference>
<proteinExistence type="inferred from homology"/>
<evidence type="ECO:0000256" key="6">
    <source>
        <dbReference type="ARBA" id="ARBA00023128"/>
    </source>
</evidence>
<dbReference type="Proteomes" id="UP000030746">
    <property type="component" value="Unassembled WGS sequence"/>
</dbReference>
<keyword evidence="15" id="KW-1185">Reference proteome</keyword>
<evidence type="ECO:0000256" key="11">
    <source>
        <dbReference type="ARBA" id="ARBA00035184"/>
    </source>
</evidence>
<dbReference type="AlphaFoldDB" id="V4CF57"/>
<keyword evidence="4" id="KW-0689">Ribosomal protein</keyword>
<feature type="non-terminal residue" evidence="14">
    <location>
        <position position="143"/>
    </location>
</feature>
<evidence type="ECO:0000256" key="9">
    <source>
        <dbReference type="ARBA" id="ARBA00023306"/>
    </source>
</evidence>
<dbReference type="HOGENOM" id="CLU_102022_0_0_1"/>